<dbReference type="AlphaFoldDB" id="A0A0D0IQD2"/>
<keyword evidence="2" id="KW-1185">Reference proteome</keyword>
<proteinExistence type="predicted"/>
<protein>
    <submittedName>
        <fullName evidence="1">Uncharacterized protein</fullName>
    </submittedName>
</protein>
<organism evidence="1 2">
    <name type="scientific">Leucobacter komagatae</name>
    <dbReference type="NCBI Taxonomy" id="55969"/>
    <lineage>
        <taxon>Bacteria</taxon>
        <taxon>Bacillati</taxon>
        <taxon>Actinomycetota</taxon>
        <taxon>Actinomycetes</taxon>
        <taxon>Micrococcales</taxon>
        <taxon>Microbacteriaceae</taxon>
        <taxon>Leucobacter</taxon>
    </lineage>
</organism>
<sequence>MPGFESSTFCDQEVGWMRGRSIPLHTLKYQTASPYGFFGRRQAQHVPDEWKASDVATNLVTWLSLQSEIAESFATSLALSLQSATSFDAANKRFGFIEHRRDLTAAQTAAVAVAARDNNQVANAEYRPKGQSSGEGLAHRILRFLKDQPGFPANAELISEVAEANNINDLGLIVDERDVDTPF</sequence>
<gene>
    <name evidence="1" type="ORF">SD72_13885</name>
</gene>
<dbReference type="Proteomes" id="UP000032120">
    <property type="component" value="Unassembled WGS sequence"/>
</dbReference>
<accession>A0A0D0IQD2</accession>
<name>A0A0D0IQD2_9MICO</name>
<dbReference type="EMBL" id="JXSQ01000025">
    <property type="protein sequence ID" value="KIP51698.1"/>
    <property type="molecule type" value="Genomic_DNA"/>
</dbReference>
<evidence type="ECO:0000313" key="1">
    <source>
        <dbReference type="EMBL" id="KIP51698.1"/>
    </source>
</evidence>
<comment type="caution">
    <text evidence="1">The sequence shown here is derived from an EMBL/GenBank/DDBJ whole genome shotgun (WGS) entry which is preliminary data.</text>
</comment>
<reference evidence="1 2" key="1">
    <citation type="submission" date="2015-01" db="EMBL/GenBank/DDBJ databases">
        <title>Draft genome sequence of Leucobacter komagatae strain VKM ST2845.</title>
        <authorList>
            <person name="Karlyshev A.V."/>
            <person name="Kudryashova E.B."/>
        </authorList>
    </citation>
    <scope>NUCLEOTIDE SEQUENCE [LARGE SCALE GENOMIC DNA]</scope>
    <source>
        <strain evidence="1 2">VKM ST2845</strain>
    </source>
</reference>
<evidence type="ECO:0000313" key="2">
    <source>
        <dbReference type="Proteomes" id="UP000032120"/>
    </source>
</evidence>